<name>A0ABS8PCZ2_9PSEU</name>
<dbReference type="Pfam" id="PF03734">
    <property type="entry name" value="YkuD"/>
    <property type="match status" value="1"/>
</dbReference>
<dbReference type="Proteomes" id="UP001199469">
    <property type="component" value="Unassembled WGS sequence"/>
</dbReference>
<dbReference type="RefSeq" id="WP_230737882.1">
    <property type="nucleotide sequence ID" value="NZ_JAJNDB010000005.1"/>
</dbReference>
<organism evidence="2 3">
    <name type="scientific">Actinomycetospora endophytica</name>
    <dbReference type="NCBI Taxonomy" id="2291215"/>
    <lineage>
        <taxon>Bacteria</taxon>
        <taxon>Bacillati</taxon>
        <taxon>Actinomycetota</taxon>
        <taxon>Actinomycetes</taxon>
        <taxon>Pseudonocardiales</taxon>
        <taxon>Pseudonocardiaceae</taxon>
        <taxon>Actinomycetospora</taxon>
    </lineage>
</organism>
<feature type="domain" description="L,D-TPase catalytic" evidence="1">
    <location>
        <begin position="123"/>
        <end position="262"/>
    </location>
</feature>
<proteinExistence type="predicted"/>
<keyword evidence="3" id="KW-1185">Reference proteome</keyword>
<accession>A0ABS8PCZ2</accession>
<dbReference type="PANTHER" id="PTHR38589">
    <property type="entry name" value="BLR0621 PROTEIN"/>
    <property type="match status" value="1"/>
</dbReference>
<sequence>MDGGRGWMARLLAVLVVTAGVSGLAAAMLLDGSAEQAVPALLAAARPAAEAPAEAVPAEAPAAAPVPAPEKGGAPAVPPRLATLPAQTTQAILVDSPSPASTTATVSAWTRTGSGWTAFVPPTPASLGRDGMGPSSEQVARSPAGTFGISQAFGREANPGTALPYSHVGPDDWWVGDTRSPLYNTHQTCAPGRCPFDERASENLEAAGHAYDHAIVIDANSDPVRPGAGSAYFLHIGGDRPTAGCVATDEGDVITMLRWLTPSAHPMISLASG</sequence>
<evidence type="ECO:0000313" key="3">
    <source>
        <dbReference type="Proteomes" id="UP001199469"/>
    </source>
</evidence>
<evidence type="ECO:0000313" key="2">
    <source>
        <dbReference type="EMBL" id="MCD2196024.1"/>
    </source>
</evidence>
<gene>
    <name evidence="2" type="ORF">LQ327_21875</name>
</gene>
<dbReference type="InterPro" id="IPR005490">
    <property type="entry name" value="LD_TPept_cat_dom"/>
</dbReference>
<protein>
    <submittedName>
        <fullName evidence="2">L,D-transpeptidase family protein</fullName>
    </submittedName>
</protein>
<dbReference type="PANTHER" id="PTHR38589:SF1">
    <property type="entry name" value="BLR0621 PROTEIN"/>
    <property type="match status" value="1"/>
</dbReference>
<comment type="caution">
    <text evidence="2">The sequence shown here is derived from an EMBL/GenBank/DDBJ whole genome shotgun (WGS) entry which is preliminary data.</text>
</comment>
<dbReference type="EMBL" id="JAJNDB010000005">
    <property type="protein sequence ID" value="MCD2196024.1"/>
    <property type="molecule type" value="Genomic_DNA"/>
</dbReference>
<evidence type="ECO:0000259" key="1">
    <source>
        <dbReference type="Pfam" id="PF03734"/>
    </source>
</evidence>
<reference evidence="2 3" key="1">
    <citation type="submission" date="2021-11" db="EMBL/GenBank/DDBJ databases">
        <title>Draft genome sequence of Actinomycetospora sp. SF1 isolated from the rhizosphere soil.</title>
        <authorList>
            <person name="Duangmal K."/>
            <person name="Chantavorakit T."/>
        </authorList>
    </citation>
    <scope>NUCLEOTIDE SEQUENCE [LARGE SCALE GENOMIC DNA]</scope>
    <source>
        <strain evidence="2 3">TBRC 5722</strain>
    </source>
</reference>